<dbReference type="GO" id="GO:0016740">
    <property type="term" value="F:transferase activity"/>
    <property type="evidence" value="ECO:0007669"/>
    <property type="project" value="UniProtKB-KW"/>
</dbReference>
<keyword evidence="1" id="KW-0808">Transferase</keyword>
<reference evidence="1 2" key="1">
    <citation type="submission" date="2017-08" db="EMBL/GenBank/DDBJ databases">
        <title>Complete Genome Sequence of Bacillus kochii Oregon-R-modENCODE STRAIN BDGP4, isolated from Drosophila melanogaster gut.</title>
        <authorList>
            <person name="Wan K.H."/>
            <person name="Yu C."/>
            <person name="Park S."/>
            <person name="Hammonds A.S."/>
            <person name="Booth B.W."/>
            <person name="Celniker S.E."/>
        </authorList>
    </citation>
    <scope>NUCLEOTIDE SEQUENCE [LARGE SCALE GENOMIC DNA]</scope>
    <source>
        <strain evidence="1 2">BDGP4</strain>
    </source>
</reference>
<proteinExistence type="predicted"/>
<organism evidence="1 2">
    <name type="scientific">Cytobacillus kochii</name>
    <dbReference type="NCBI Taxonomy" id="859143"/>
    <lineage>
        <taxon>Bacteria</taxon>
        <taxon>Bacillati</taxon>
        <taxon>Bacillota</taxon>
        <taxon>Bacilli</taxon>
        <taxon>Bacillales</taxon>
        <taxon>Bacillaceae</taxon>
        <taxon>Cytobacillus</taxon>
    </lineage>
</organism>
<dbReference type="GO" id="GO:0015774">
    <property type="term" value="P:polysaccharide transport"/>
    <property type="evidence" value="ECO:0007669"/>
    <property type="project" value="InterPro"/>
</dbReference>
<gene>
    <name evidence="1" type="ORF">CKF48_13390</name>
</gene>
<dbReference type="InterPro" id="IPR007833">
    <property type="entry name" value="Capsule_polysaccharide_synth"/>
</dbReference>
<accession>A0A248TJB6</accession>
<dbReference type="GO" id="GO:0000271">
    <property type="term" value="P:polysaccharide biosynthetic process"/>
    <property type="evidence" value="ECO:0007669"/>
    <property type="project" value="InterPro"/>
</dbReference>
<evidence type="ECO:0000313" key="2">
    <source>
        <dbReference type="Proteomes" id="UP000215137"/>
    </source>
</evidence>
<dbReference type="EMBL" id="CP022983">
    <property type="protein sequence ID" value="ASV68229.1"/>
    <property type="molecule type" value="Genomic_DNA"/>
</dbReference>
<sequence>MRRWKMKRFVKYFISHNKYFCHLLYLYMFEKRNDKRKTVFVFGISEWKKKYIKTFLKEYRTIFLPKSNVLFLLKCILKRKENYCLAVWGYTENESLANFVEANNISLVRIEDGFVRSKELGAMHSPPYSLCIDKKGMYFDSTKPSDLEEILNNYNFSENKPLIERAKACIEMIKDMGVSKYNHIEKKSAEKIYGAKEKRRILVIGQVEDDASIIRGCANQITNNDLVRLAKKENPEAEIIYKPHPDVLTGCRKRKSDPEEVKHLARIIKEPIGLSDSFVTIDHVYTITSLGGFEALLRGIPVTTVGAPFYSGWGLTDDRQKISRRRRQLTVEEVFAISYLIYPVYMDIKTGNYIELEDVLYEMMK</sequence>
<dbReference type="CDD" id="cd16439">
    <property type="entry name" value="beta_Kdo_transferase_KpsC_2"/>
    <property type="match status" value="1"/>
</dbReference>
<protein>
    <submittedName>
        <fullName evidence="1">Beta-3-deoxy-D-manno-oct-2-ulosonic acid transferase</fullName>
    </submittedName>
</protein>
<dbReference type="Proteomes" id="UP000215137">
    <property type="component" value="Chromosome"/>
</dbReference>
<dbReference type="Pfam" id="PF05159">
    <property type="entry name" value="Capsule_synth"/>
    <property type="match status" value="1"/>
</dbReference>
<dbReference type="AlphaFoldDB" id="A0A248TJB6"/>
<evidence type="ECO:0000313" key="1">
    <source>
        <dbReference type="EMBL" id="ASV68229.1"/>
    </source>
</evidence>
<dbReference type="KEGG" id="bko:CKF48_13390"/>
<name>A0A248TJB6_9BACI</name>
<keyword evidence="2" id="KW-1185">Reference proteome</keyword>